<keyword evidence="10" id="KW-0812">Transmembrane</keyword>
<dbReference type="InterPro" id="IPR012946">
    <property type="entry name" value="X8"/>
</dbReference>
<dbReference type="GO" id="GO:0031505">
    <property type="term" value="P:fungal-type cell wall organization"/>
    <property type="evidence" value="ECO:0007669"/>
    <property type="project" value="TreeGrafter"/>
</dbReference>
<evidence type="ECO:0000256" key="8">
    <source>
        <dbReference type="ARBA" id="ARBA00023288"/>
    </source>
</evidence>
<comment type="subcellular location">
    <subcellularLocation>
        <location evidence="1 9">Cell membrane</location>
        <topology evidence="1 9">Lipid-anchor</topology>
        <topology evidence="1 9">GPI-anchor</topology>
    </subcellularLocation>
</comment>
<dbReference type="GO" id="GO:0098552">
    <property type="term" value="C:side of membrane"/>
    <property type="evidence" value="ECO:0007669"/>
    <property type="project" value="UniProtKB-KW"/>
</dbReference>
<dbReference type="GO" id="GO:0005886">
    <property type="term" value="C:plasma membrane"/>
    <property type="evidence" value="ECO:0007669"/>
    <property type="project" value="UniProtKB-SubCell"/>
</dbReference>
<evidence type="ECO:0000256" key="5">
    <source>
        <dbReference type="ARBA" id="ARBA00023136"/>
    </source>
</evidence>
<dbReference type="AlphaFoldDB" id="A0A2B7X5Q2"/>
<keyword evidence="13" id="KW-1185">Reference proteome</keyword>
<evidence type="ECO:0000256" key="9">
    <source>
        <dbReference type="RuleBase" id="RU361209"/>
    </source>
</evidence>
<dbReference type="STRING" id="2060905.A0A2B7X5Q2"/>
<dbReference type="Pfam" id="PF03198">
    <property type="entry name" value="Glyco_hydro_72"/>
    <property type="match status" value="1"/>
</dbReference>
<gene>
    <name evidence="12" type="ORF">GX51_03545</name>
</gene>
<organism evidence="12 13">
    <name type="scientific">Blastomyces parvus</name>
    <dbReference type="NCBI Taxonomy" id="2060905"/>
    <lineage>
        <taxon>Eukaryota</taxon>
        <taxon>Fungi</taxon>
        <taxon>Dikarya</taxon>
        <taxon>Ascomycota</taxon>
        <taxon>Pezizomycotina</taxon>
        <taxon>Eurotiomycetes</taxon>
        <taxon>Eurotiomycetidae</taxon>
        <taxon>Onygenales</taxon>
        <taxon>Ajellomycetaceae</taxon>
        <taxon>Blastomyces</taxon>
    </lineage>
</organism>
<sequence>MKFSSLLAGAALAGSALAADLDPIVIKGSKFFYKSNGTEFFMRGVAYQQEISSNGTTNKNGYKDPLANVAACKRDIPLLQELQTNIIRVYAVDPEADHTECMEMLQNAGIYVIADLSEPHTSINRDDPKWDIELYQRYTAVVDELAPYSNVMGFFAGNEVSNNKSNTDASAFVKAAVRDTKAYIKQKGYRPIGVGYATNDDAEIRDDMADYFNCASKDESIDFWGYNIYSWCGKSTFKESGYDKVVKEFSTYSVPVFFAEYGCNEVRPREFTDVAALYGPQMTPVISGGIVYMYFQEANNYGLVDLKGDKVTRRVDFKNLKEQISEIDPKGVKMSEYKVENTELSKCPKTSSAWKSHESLPPVPNEDLCACMIKSLSCVAKSSIEDEELGEKFGTVCGLGKDVCAGIAHNTEDGEYGAYSMCNPRDQLSFAYDTYYKQQNQASDACDFKGAAELQSAKEPSGTCADLMKQAGPDGKGTVTSGPKPGTTSPSAAFATTVPAFNMGLISVGAYVICAVLAGSGLILM</sequence>
<dbReference type="Gene3D" id="3.20.20.80">
    <property type="entry name" value="Glycosidases"/>
    <property type="match status" value="1"/>
</dbReference>
<evidence type="ECO:0000256" key="7">
    <source>
        <dbReference type="ARBA" id="ARBA00023180"/>
    </source>
</evidence>
<accession>A0A2B7X5Q2</accession>
<comment type="similarity">
    <text evidence="2 9">Belongs to the glycosyl hydrolase 72 family.</text>
</comment>
<keyword evidence="4 9" id="KW-0732">Signal</keyword>
<dbReference type="GO" id="GO:0071970">
    <property type="term" value="P:fungal-type cell wall (1-&gt;3)-beta-D-glucan biosynthetic process"/>
    <property type="evidence" value="ECO:0007669"/>
    <property type="project" value="TreeGrafter"/>
</dbReference>
<protein>
    <recommendedName>
        <fullName evidence="9">1,3-beta-glucanosyltransferase</fullName>
        <ecNumber evidence="9">2.4.1.-</ecNumber>
    </recommendedName>
</protein>
<keyword evidence="7" id="KW-0325">Glycoprotein</keyword>
<keyword evidence="6" id="KW-1015">Disulfide bond</keyword>
<evidence type="ECO:0000256" key="1">
    <source>
        <dbReference type="ARBA" id="ARBA00004609"/>
    </source>
</evidence>
<comment type="caution">
    <text evidence="12">The sequence shown here is derived from an EMBL/GenBank/DDBJ whole genome shotgun (WGS) entry which is preliminary data.</text>
</comment>
<evidence type="ECO:0000259" key="11">
    <source>
        <dbReference type="SMART" id="SM00768"/>
    </source>
</evidence>
<keyword evidence="9" id="KW-0808">Transferase</keyword>
<name>A0A2B7X5Q2_9EURO</name>
<feature type="transmembrane region" description="Helical" evidence="10">
    <location>
        <begin position="500"/>
        <end position="524"/>
    </location>
</feature>
<proteinExistence type="inferred from homology"/>
<dbReference type="FunFam" id="3.20.20.80:FF:000038">
    <property type="entry name" value="1,3-beta-glucanosyltransferase"/>
    <property type="match status" value="1"/>
</dbReference>
<keyword evidence="8 9" id="KW-0449">Lipoprotein</keyword>
<keyword evidence="5 9" id="KW-0472">Membrane</keyword>
<dbReference type="Proteomes" id="UP000224080">
    <property type="component" value="Unassembled WGS sequence"/>
</dbReference>
<dbReference type="PANTHER" id="PTHR31468">
    <property type="entry name" value="1,3-BETA-GLUCANOSYLTRANSFERASE GAS1"/>
    <property type="match status" value="1"/>
</dbReference>
<evidence type="ECO:0000313" key="12">
    <source>
        <dbReference type="EMBL" id="PGH04386.1"/>
    </source>
</evidence>
<dbReference type="Gene3D" id="1.20.58.1040">
    <property type="match status" value="1"/>
</dbReference>
<evidence type="ECO:0000256" key="3">
    <source>
        <dbReference type="ARBA" id="ARBA00022622"/>
    </source>
</evidence>
<dbReference type="PANTHER" id="PTHR31468:SF2">
    <property type="entry name" value="1,3-BETA-GLUCANOSYLTRANSFERASE GAS1"/>
    <property type="match status" value="1"/>
</dbReference>
<dbReference type="SMART" id="SM00768">
    <property type="entry name" value="X8"/>
    <property type="match status" value="1"/>
</dbReference>
<reference evidence="12 13" key="1">
    <citation type="submission" date="2017-10" db="EMBL/GenBank/DDBJ databases">
        <title>Comparative genomics in systemic dimorphic fungi from Ajellomycetaceae.</title>
        <authorList>
            <person name="Munoz J.F."/>
            <person name="Mcewen J.G."/>
            <person name="Clay O.K."/>
            <person name="Cuomo C.A."/>
        </authorList>
    </citation>
    <scope>NUCLEOTIDE SEQUENCE [LARGE SCALE GENOMIC DNA]</scope>
    <source>
        <strain evidence="12 13">UAMH130</strain>
    </source>
</reference>
<feature type="signal peptide" evidence="9">
    <location>
        <begin position="1"/>
        <end position="18"/>
    </location>
</feature>
<evidence type="ECO:0000256" key="10">
    <source>
        <dbReference type="SAM" id="Phobius"/>
    </source>
</evidence>
<evidence type="ECO:0000256" key="4">
    <source>
        <dbReference type="ARBA" id="ARBA00022729"/>
    </source>
</evidence>
<dbReference type="GO" id="GO:0042124">
    <property type="term" value="F:1,3-beta-glucanosyltransferase activity"/>
    <property type="evidence" value="ECO:0007669"/>
    <property type="project" value="TreeGrafter"/>
</dbReference>
<keyword evidence="3 9" id="KW-0336">GPI-anchor</keyword>
<dbReference type="OrthoDB" id="421038at2759"/>
<dbReference type="EMBL" id="PDNC01000039">
    <property type="protein sequence ID" value="PGH04386.1"/>
    <property type="molecule type" value="Genomic_DNA"/>
</dbReference>
<dbReference type="Pfam" id="PF07983">
    <property type="entry name" value="X8"/>
    <property type="match status" value="1"/>
</dbReference>
<evidence type="ECO:0000256" key="6">
    <source>
        <dbReference type="ARBA" id="ARBA00023157"/>
    </source>
</evidence>
<evidence type="ECO:0000256" key="2">
    <source>
        <dbReference type="ARBA" id="ARBA00007528"/>
    </source>
</evidence>
<evidence type="ECO:0000313" key="13">
    <source>
        <dbReference type="Proteomes" id="UP000224080"/>
    </source>
</evidence>
<comment type="function">
    <text evidence="9">Splits internally a 1,3-beta-glucan molecule and transfers the newly generated reducing end (the donor) to the non-reducing end of another 1,3-beta-glucan molecule (the acceptor) forming a 1,3-beta linkage, resulting in the elongation of 1,3-beta-glucan chains in the cell wall.</text>
</comment>
<feature type="domain" description="X8" evidence="11">
    <location>
        <begin position="376"/>
        <end position="466"/>
    </location>
</feature>
<feature type="chain" id="PRO_5011815605" description="1,3-beta-glucanosyltransferase" evidence="9">
    <location>
        <begin position="19"/>
        <end position="525"/>
    </location>
</feature>
<dbReference type="InterPro" id="IPR004886">
    <property type="entry name" value="Glucanosyltransferase"/>
</dbReference>
<dbReference type="EC" id="2.4.1.-" evidence="9"/>
<dbReference type="InterPro" id="IPR017853">
    <property type="entry name" value="GH"/>
</dbReference>
<keyword evidence="10" id="KW-1133">Transmembrane helix</keyword>
<dbReference type="SUPFAM" id="SSF51445">
    <property type="entry name" value="(Trans)glycosidases"/>
    <property type="match status" value="1"/>
</dbReference>